<dbReference type="InterPro" id="IPR051218">
    <property type="entry name" value="Sec_MonoDiacylglyc_Lipase"/>
</dbReference>
<evidence type="ECO:0000259" key="2">
    <source>
        <dbReference type="Pfam" id="PF01764"/>
    </source>
</evidence>
<dbReference type="GO" id="GO:0006629">
    <property type="term" value="P:lipid metabolic process"/>
    <property type="evidence" value="ECO:0007669"/>
    <property type="project" value="InterPro"/>
</dbReference>
<feature type="domain" description="Fungal lipase-type" evidence="2">
    <location>
        <begin position="107"/>
        <end position="243"/>
    </location>
</feature>
<dbReference type="CDD" id="cd00519">
    <property type="entry name" value="Lipase_3"/>
    <property type="match status" value="1"/>
</dbReference>
<dbReference type="PANTHER" id="PTHR45856">
    <property type="entry name" value="ALPHA/BETA-HYDROLASES SUPERFAMILY PROTEIN"/>
    <property type="match status" value="1"/>
</dbReference>
<organism evidence="3 4">
    <name type="scientific">Prymnesium parvum</name>
    <name type="common">Toxic golden alga</name>
    <dbReference type="NCBI Taxonomy" id="97485"/>
    <lineage>
        <taxon>Eukaryota</taxon>
        <taxon>Haptista</taxon>
        <taxon>Haptophyta</taxon>
        <taxon>Prymnesiophyceae</taxon>
        <taxon>Prymnesiales</taxon>
        <taxon>Prymnesiaceae</taxon>
        <taxon>Prymnesium</taxon>
    </lineage>
</organism>
<dbReference type="InterPro" id="IPR002921">
    <property type="entry name" value="Fungal_lipase-type"/>
</dbReference>
<reference evidence="3 4" key="1">
    <citation type="journal article" date="2024" name="Science">
        <title>Giant polyketide synthase enzymes in the biosynthesis of giant marine polyether toxins.</title>
        <authorList>
            <person name="Fallon T.R."/>
            <person name="Shende V.V."/>
            <person name="Wierzbicki I.H."/>
            <person name="Pendleton A.L."/>
            <person name="Watervoot N.F."/>
            <person name="Auber R.P."/>
            <person name="Gonzalez D.J."/>
            <person name="Wisecaver J.H."/>
            <person name="Moore B.S."/>
        </authorList>
    </citation>
    <scope>NUCLEOTIDE SEQUENCE [LARGE SCALE GENOMIC DNA]</scope>
    <source>
        <strain evidence="3 4">12B1</strain>
    </source>
</reference>
<evidence type="ECO:0000313" key="3">
    <source>
        <dbReference type="EMBL" id="KAL1521100.1"/>
    </source>
</evidence>
<dbReference type="EMBL" id="JBGBPQ010000008">
    <property type="protein sequence ID" value="KAL1521100.1"/>
    <property type="molecule type" value="Genomic_DNA"/>
</dbReference>
<comment type="caution">
    <text evidence="3">The sequence shown here is derived from an EMBL/GenBank/DDBJ whole genome shotgun (WGS) entry which is preliminary data.</text>
</comment>
<protein>
    <recommendedName>
        <fullName evidence="2">Fungal lipase-type domain-containing protein</fullName>
    </recommendedName>
</protein>
<dbReference type="AlphaFoldDB" id="A0AB34JGG6"/>
<evidence type="ECO:0000256" key="1">
    <source>
        <dbReference type="SAM" id="SignalP"/>
    </source>
</evidence>
<proteinExistence type="predicted"/>
<feature type="signal peptide" evidence="1">
    <location>
        <begin position="1"/>
        <end position="20"/>
    </location>
</feature>
<accession>A0AB34JGG6</accession>
<evidence type="ECO:0000313" key="4">
    <source>
        <dbReference type="Proteomes" id="UP001515480"/>
    </source>
</evidence>
<dbReference type="InterPro" id="IPR029058">
    <property type="entry name" value="AB_hydrolase_fold"/>
</dbReference>
<dbReference type="Proteomes" id="UP001515480">
    <property type="component" value="Unassembled WGS sequence"/>
</dbReference>
<dbReference type="SUPFAM" id="SSF53474">
    <property type="entry name" value="alpha/beta-Hydrolases"/>
    <property type="match status" value="1"/>
</dbReference>
<keyword evidence="1" id="KW-0732">Signal</keyword>
<keyword evidence="4" id="KW-1185">Reference proteome</keyword>
<sequence length="302" mass="32842">MRCHTPLLCALGVLCSAVHGWQQPSALPSNRSASEPPSATRALAAYDPSRALQFAYFAGAAYCDLDTVASWTCSKCVAADPSFTAKTFTNASTQMNAFVGFGSGEIVVSFRGTSNLENWIDNLQFSKRSVFPKCEGCEVHSGFFKTWLSMSSGVTSEVQRLHQLHPEASIYITGHSLGAAVAGVCALDLSTSSSSLAQSIAGVYTYGQPRLGNAAFAAFFEQRIRMSWRMTHWRDPVPHLPFESMGFLHSATEVFYNSDSSAYVVCDGSGEDPTCSNSLYFDYNIDDHLHYLDPPAGRISRC</sequence>
<dbReference type="Gene3D" id="3.40.50.1820">
    <property type="entry name" value="alpha/beta hydrolase"/>
    <property type="match status" value="1"/>
</dbReference>
<gene>
    <name evidence="3" type="ORF">AB1Y20_022654</name>
</gene>
<feature type="chain" id="PRO_5044344115" description="Fungal lipase-type domain-containing protein" evidence="1">
    <location>
        <begin position="21"/>
        <end position="302"/>
    </location>
</feature>
<dbReference type="Pfam" id="PF01764">
    <property type="entry name" value="Lipase_3"/>
    <property type="match status" value="1"/>
</dbReference>
<dbReference type="PANTHER" id="PTHR45856:SF11">
    <property type="entry name" value="FUNGAL LIPASE-LIKE DOMAIN-CONTAINING PROTEIN"/>
    <property type="match status" value="1"/>
</dbReference>
<name>A0AB34JGG6_PRYPA</name>